<evidence type="ECO:0000256" key="4">
    <source>
        <dbReference type="ARBA" id="ARBA00011903"/>
    </source>
</evidence>
<dbReference type="InterPro" id="IPR005702">
    <property type="entry name" value="Wzc-like_C"/>
</dbReference>
<reference evidence="20 21" key="1">
    <citation type="submission" date="2016-10" db="EMBL/GenBank/DDBJ databases">
        <authorList>
            <person name="de Groot N.N."/>
        </authorList>
    </citation>
    <scope>NUCLEOTIDE SEQUENCE [LARGE SCALE GENOMIC DNA]</scope>
    <source>
        <strain evidence="20 21">DSM 26424</strain>
    </source>
</reference>
<feature type="coiled-coil region" evidence="16">
    <location>
        <begin position="198"/>
        <end position="261"/>
    </location>
</feature>
<dbReference type="Pfam" id="PF02706">
    <property type="entry name" value="Wzz"/>
    <property type="match status" value="1"/>
</dbReference>
<sequence length="681" mass="76358">MLFSVVIFIILGGYYAFGVADSKYASITTLTLQPRNEQLIDIEKVISGVSPNEETINTELQVIKSRALLEKLIEKIDLISDPEFNTRLRQDKSFSAGQLRRTISTVLTDLFSDSPIREERDEAARRRMMMIETVDELKRAITTDYLRDTYIYHIRVTTGNPTKSERLANALADVYIQDQIDQKFIATERAITWLADRVAELSIELEEKQDLAESMRAQLDLVNTDALEIANRRARSLRTQLENAQADLARLVAQREALNQANASISPEDLALQLNDPFLDRLLSGLNDNDAQALELFENRVEELRSSLDTDILRTEQKIAALRPSLVQVEAEMATQSDDLLAFQQLERDLQSTRSLYETFLNRLKEASVQRGLQQADSRVLSAATPGLPVAPRRTRILLLSGVLGLMFGAGIVSLRQFKRRGVRTAEDLETLTGLSVLGQIPKMPIRKRMDLLPYLENKPASAAAEAIRNLRTSLMLNNIDTPPQLIMSTSAVPGEGKTTHSITLARNLANLDKRVLLMEGDLRRLNFHMYFGTSRDASGLVATLSGDSPLEEVITRHDGSNLDLLTGGLTTSNPVDIFASEGFATLLRTLRTQYDYIIIDTPPLLAVPDALVIGQYVDAVLISVAWDKTPREQIIQALRKLETVNIQPAGLVLSMIDPKGMRRYGYYSYYDTYNSPYHKN</sequence>
<comment type="catalytic activity">
    <reaction evidence="15">
        <text>L-tyrosyl-[protein] + ATP = O-phospho-L-tyrosyl-[protein] + ADP + H(+)</text>
        <dbReference type="Rhea" id="RHEA:10596"/>
        <dbReference type="Rhea" id="RHEA-COMP:10136"/>
        <dbReference type="Rhea" id="RHEA-COMP:20101"/>
        <dbReference type="ChEBI" id="CHEBI:15378"/>
        <dbReference type="ChEBI" id="CHEBI:30616"/>
        <dbReference type="ChEBI" id="CHEBI:46858"/>
        <dbReference type="ChEBI" id="CHEBI:61978"/>
        <dbReference type="ChEBI" id="CHEBI:456216"/>
        <dbReference type="EC" id="2.7.10.2"/>
    </reaction>
</comment>
<evidence type="ECO:0000256" key="6">
    <source>
        <dbReference type="ARBA" id="ARBA00022519"/>
    </source>
</evidence>
<proteinExistence type="inferred from homology"/>
<evidence type="ECO:0000256" key="11">
    <source>
        <dbReference type="ARBA" id="ARBA00022840"/>
    </source>
</evidence>
<comment type="similarity">
    <text evidence="2">Belongs to the CpsD/CapB family.</text>
</comment>
<dbReference type="CDD" id="cd05387">
    <property type="entry name" value="BY-kinase"/>
    <property type="match status" value="1"/>
</dbReference>
<keyword evidence="5" id="KW-1003">Cell membrane</keyword>
<evidence type="ECO:0000256" key="5">
    <source>
        <dbReference type="ARBA" id="ARBA00022475"/>
    </source>
</evidence>
<comment type="similarity">
    <text evidence="3">Belongs to the etk/wzc family.</text>
</comment>
<evidence type="ECO:0000256" key="7">
    <source>
        <dbReference type="ARBA" id="ARBA00022679"/>
    </source>
</evidence>
<dbReference type="Proteomes" id="UP000199093">
    <property type="component" value="Unassembled WGS sequence"/>
</dbReference>
<dbReference type="InterPro" id="IPR032807">
    <property type="entry name" value="GNVR"/>
</dbReference>
<keyword evidence="13" id="KW-0472">Membrane</keyword>
<evidence type="ECO:0000256" key="14">
    <source>
        <dbReference type="ARBA" id="ARBA00023137"/>
    </source>
</evidence>
<organism evidence="20 21">
    <name type="scientific">Salipiger marinus</name>
    <dbReference type="NCBI Taxonomy" id="555512"/>
    <lineage>
        <taxon>Bacteria</taxon>
        <taxon>Pseudomonadati</taxon>
        <taxon>Pseudomonadota</taxon>
        <taxon>Alphaproteobacteria</taxon>
        <taxon>Rhodobacterales</taxon>
        <taxon>Roseobacteraceae</taxon>
        <taxon>Salipiger</taxon>
    </lineage>
</organism>
<protein>
    <recommendedName>
        <fullName evidence="4">non-specific protein-tyrosine kinase</fullName>
        <ecNumber evidence="4">2.7.10.2</ecNumber>
    </recommendedName>
</protein>
<dbReference type="Pfam" id="PF13807">
    <property type="entry name" value="GNVR"/>
    <property type="match status" value="1"/>
</dbReference>
<keyword evidence="7" id="KW-0808">Transferase</keyword>
<evidence type="ECO:0000256" key="8">
    <source>
        <dbReference type="ARBA" id="ARBA00022692"/>
    </source>
</evidence>
<keyword evidence="12" id="KW-1133">Transmembrane helix</keyword>
<dbReference type="Gene3D" id="3.40.50.300">
    <property type="entry name" value="P-loop containing nucleotide triphosphate hydrolases"/>
    <property type="match status" value="1"/>
</dbReference>
<dbReference type="Pfam" id="PF13614">
    <property type="entry name" value="AAA_31"/>
    <property type="match status" value="1"/>
</dbReference>
<dbReference type="GO" id="GO:0005524">
    <property type="term" value="F:ATP binding"/>
    <property type="evidence" value="ECO:0007669"/>
    <property type="project" value="UniProtKB-KW"/>
</dbReference>
<keyword evidence="10" id="KW-0418">Kinase</keyword>
<evidence type="ECO:0000256" key="1">
    <source>
        <dbReference type="ARBA" id="ARBA00004429"/>
    </source>
</evidence>
<evidence type="ECO:0000313" key="20">
    <source>
        <dbReference type="EMBL" id="SDJ05463.1"/>
    </source>
</evidence>
<accession>A0A1G8QLG7</accession>
<evidence type="ECO:0000256" key="16">
    <source>
        <dbReference type="SAM" id="Coils"/>
    </source>
</evidence>
<dbReference type="InterPro" id="IPR025669">
    <property type="entry name" value="AAA_dom"/>
</dbReference>
<feature type="domain" description="AAA" evidence="18">
    <location>
        <begin position="495"/>
        <end position="643"/>
    </location>
</feature>
<dbReference type="InterPro" id="IPR003856">
    <property type="entry name" value="LPS_length_determ_N"/>
</dbReference>
<evidence type="ECO:0000256" key="15">
    <source>
        <dbReference type="ARBA" id="ARBA00051245"/>
    </source>
</evidence>
<name>A0A1G8QLG7_9RHOB</name>
<evidence type="ECO:0000256" key="3">
    <source>
        <dbReference type="ARBA" id="ARBA00008883"/>
    </source>
</evidence>
<keyword evidence="21" id="KW-1185">Reference proteome</keyword>
<evidence type="ECO:0000313" key="21">
    <source>
        <dbReference type="Proteomes" id="UP000199093"/>
    </source>
</evidence>
<dbReference type="NCBIfam" id="TIGR01007">
    <property type="entry name" value="eps_fam"/>
    <property type="match status" value="1"/>
</dbReference>
<evidence type="ECO:0000256" key="9">
    <source>
        <dbReference type="ARBA" id="ARBA00022741"/>
    </source>
</evidence>
<evidence type="ECO:0000259" key="19">
    <source>
        <dbReference type="Pfam" id="PF13807"/>
    </source>
</evidence>
<keyword evidence="8" id="KW-0812">Transmembrane</keyword>
<dbReference type="AlphaFoldDB" id="A0A1G8QLG7"/>
<dbReference type="PANTHER" id="PTHR32309:SF13">
    <property type="entry name" value="FERRIC ENTEROBACTIN TRANSPORT PROTEIN FEPE"/>
    <property type="match status" value="1"/>
</dbReference>
<dbReference type="EC" id="2.7.10.2" evidence="4"/>
<evidence type="ECO:0000256" key="12">
    <source>
        <dbReference type="ARBA" id="ARBA00022989"/>
    </source>
</evidence>
<dbReference type="InterPro" id="IPR050445">
    <property type="entry name" value="Bact_polysacc_biosynth/exp"/>
</dbReference>
<evidence type="ECO:0000256" key="10">
    <source>
        <dbReference type="ARBA" id="ARBA00022777"/>
    </source>
</evidence>
<dbReference type="SUPFAM" id="SSF52540">
    <property type="entry name" value="P-loop containing nucleoside triphosphate hydrolases"/>
    <property type="match status" value="1"/>
</dbReference>
<dbReference type="GO" id="GO:0005886">
    <property type="term" value="C:plasma membrane"/>
    <property type="evidence" value="ECO:0007669"/>
    <property type="project" value="UniProtKB-SubCell"/>
</dbReference>
<evidence type="ECO:0000259" key="17">
    <source>
        <dbReference type="Pfam" id="PF02706"/>
    </source>
</evidence>
<evidence type="ECO:0000256" key="13">
    <source>
        <dbReference type="ARBA" id="ARBA00023136"/>
    </source>
</evidence>
<keyword evidence="14" id="KW-0829">Tyrosine-protein kinase</keyword>
<feature type="domain" description="Tyrosine-protein kinase G-rich" evidence="19">
    <location>
        <begin position="345"/>
        <end position="417"/>
    </location>
</feature>
<keyword evidence="16" id="KW-0175">Coiled coil</keyword>
<gene>
    <name evidence="20" type="ORF">SAMN04487993_101655</name>
</gene>
<dbReference type="STRING" id="555512.SAMN04487993_101655"/>
<keyword evidence="11" id="KW-0067">ATP-binding</keyword>
<comment type="subcellular location">
    <subcellularLocation>
        <location evidence="1">Cell inner membrane</location>
        <topology evidence="1">Multi-pass membrane protein</topology>
    </subcellularLocation>
</comment>
<evidence type="ECO:0000256" key="2">
    <source>
        <dbReference type="ARBA" id="ARBA00007316"/>
    </source>
</evidence>
<dbReference type="InterPro" id="IPR027417">
    <property type="entry name" value="P-loop_NTPase"/>
</dbReference>
<keyword evidence="6" id="KW-0997">Cell inner membrane</keyword>
<dbReference type="GO" id="GO:0004715">
    <property type="term" value="F:non-membrane spanning protein tyrosine kinase activity"/>
    <property type="evidence" value="ECO:0007669"/>
    <property type="project" value="UniProtKB-EC"/>
</dbReference>
<dbReference type="PANTHER" id="PTHR32309">
    <property type="entry name" value="TYROSINE-PROTEIN KINASE"/>
    <property type="match status" value="1"/>
</dbReference>
<keyword evidence="9" id="KW-0547">Nucleotide-binding</keyword>
<feature type="domain" description="Polysaccharide chain length determinant N-terminal" evidence="17">
    <location>
        <begin position="2"/>
        <end position="75"/>
    </location>
</feature>
<dbReference type="EMBL" id="FNEJ01000016">
    <property type="protein sequence ID" value="SDJ05463.1"/>
    <property type="molecule type" value="Genomic_DNA"/>
</dbReference>
<evidence type="ECO:0000259" key="18">
    <source>
        <dbReference type="Pfam" id="PF13614"/>
    </source>
</evidence>